<dbReference type="Proteomes" id="UP001152130">
    <property type="component" value="Unassembled WGS sequence"/>
</dbReference>
<organism evidence="2 3">
    <name type="scientific">Fusarium irregulare</name>
    <dbReference type="NCBI Taxonomy" id="2494466"/>
    <lineage>
        <taxon>Eukaryota</taxon>
        <taxon>Fungi</taxon>
        <taxon>Dikarya</taxon>
        <taxon>Ascomycota</taxon>
        <taxon>Pezizomycotina</taxon>
        <taxon>Sordariomycetes</taxon>
        <taxon>Hypocreomycetidae</taxon>
        <taxon>Hypocreales</taxon>
        <taxon>Nectriaceae</taxon>
        <taxon>Fusarium</taxon>
        <taxon>Fusarium incarnatum-equiseti species complex</taxon>
    </lineage>
</organism>
<sequence>MPSKTVTSDASSTNATYGSTEPASKKQTDTSLNIPAGLQHAVSETKQDKNVRQNEMLIGIGSQFTSFQPQERSQL</sequence>
<dbReference type="AlphaFoldDB" id="A0A9W8PEA6"/>
<feature type="compositionally biased region" description="Polar residues" evidence="1">
    <location>
        <begin position="1"/>
        <end position="22"/>
    </location>
</feature>
<gene>
    <name evidence="2" type="ORF">NW766_011829</name>
</gene>
<dbReference type="EMBL" id="JAPDHF010000025">
    <property type="protein sequence ID" value="KAJ4003974.1"/>
    <property type="molecule type" value="Genomic_DNA"/>
</dbReference>
<reference evidence="2" key="1">
    <citation type="submission" date="2022-10" db="EMBL/GenBank/DDBJ databases">
        <title>Fusarium specimens isolated from Avocado Roots.</title>
        <authorList>
            <person name="Stajich J."/>
            <person name="Roper C."/>
            <person name="Heimlech-Rivalta G."/>
        </authorList>
    </citation>
    <scope>NUCLEOTIDE SEQUENCE</scope>
    <source>
        <strain evidence="2">CF00143</strain>
    </source>
</reference>
<comment type="caution">
    <text evidence="2">The sequence shown here is derived from an EMBL/GenBank/DDBJ whole genome shotgun (WGS) entry which is preliminary data.</text>
</comment>
<evidence type="ECO:0000313" key="3">
    <source>
        <dbReference type="Proteomes" id="UP001152130"/>
    </source>
</evidence>
<name>A0A9W8PEA6_9HYPO</name>
<dbReference type="OrthoDB" id="10378499at2759"/>
<evidence type="ECO:0000313" key="2">
    <source>
        <dbReference type="EMBL" id="KAJ4003974.1"/>
    </source>
</evidence>
<feature type="region of interest" description="Disordered" evidence="1">
    <location>
        <begin position="1"/>
        <end position="33"/>
    </location>
</feature>
<proteinExistence type="predicted"/>
<evidence type="ECO:0000256" key="1">
    <source>
        <dbReference type="SAM" id="MobiDB-lite"/>
    </source>
</evidence>
<accession>A0A9W8PEA6</accession>
<protein>
    <submittedName>
        <fullName evidence="2">Uncharacterized protein</fullName>
    </submittedName>
</protein>
<keyword evidence="3" id="KW-1185">Reference proteome</keyword>